<protein>
    <submittedName>
        <fullName evidence="1">Uncharacterized protein</fullName>
    </submittedName>
</protein>
<keyword evidence="2" id="KW-1185">Reference proteome</keyword>
<dbReference type="EMBL" id="BGPR01006297">
    <property type="protein sequence ID" value="GBN17788.1"/>
    <property type="molecule type" value="Genomic_DNA"/>
</dbReference>
<dbReference type="AlphaFoldDB" id="A0A4Y2LSM0"/>
<accession>A0A4Y2LSM0</accession>
<evidence type="ECO:0000313" key="2">
    <source>
        <dbReference type="Proteomes" id="UP000499080"/>
    </source>
</evidence>
<comment type="caution">
    <text evidence="1">The sequence shown here is derived from an EMBL/GenBank/DDBJ whole genome shotgun (WGS) entry which is preliminary data.</text>
</comment>
<gene>
    <name evidence="1" type="ORF">AVEN_8094_1</name>
</gene>
<sequence length="101" mass="11424">MPNTPAIHKTDATVTACVTFGVLWQECLSGELTSPKERLSLLFIFPPRRKKLPFQKPIFVFSTRKKSPASSANTAILNRPGSLQALANNAKFEYRERFREN</sequence>
<name>A0A4Y2LSM0_ARAVE</name>
<reference evidence="1 2" key="1">
    <citation type="journal article" date="2019" name="Sci. Rep.">
        <title>Orb-weaving spider Araneus ventricosus genome elucidates the spidroin gene catalogue.</title>
        <authorList>
            <person name="Kono N."/>
            <person name="Nakamura H."/>
            <person name="Ohtoshi R."/>
            <person name="Moran D.A.P."/>
            <person name="Shinohara A."/>
            <person name="Yoshida Y."/>
            <person name="Fujiwara M."/>
            <person name="Mori M."/>
            <person name="Tomita M."/>
            <person name="Arakawa K."/>
        </authorList>
    </citation>
    <scope>NUCLEOTIDE SEQUENCE [LARGE SCALE GENOMIC DNA]</scope>
</reference>
<proteinExistence type="predicted"/>
<dbReference type="Proteomes" id="UP000499080">
    <property type="component" value="Unassembled WGS sequence"/>
</dbReference>
<evidence type="ECO:0000313" key="1">
    <source>
        <dbReference type="EMBL" id="GBN17788.1"/>
    </source>
</evidence>
<organism evidence="1 2">
    <name type="scientific">Araneus ventricosus</name>
    <name type="common">Orbweaver spider</name>
    <name type="synonym">Epeira ventricosa</name>
    <dbReference type="NCBI Taxonomy" id="182803"/>
    <lineage>
        <taxon>Eukaryota</taxon>
        <taxon>Metazoa</taxon>
        <taxon>Ecdysozoa</taxon>
        <taxon>Arthropoda</taxon>
        <taxon>Chelicerata</taxon>
        <taxon>Arachnida</taxon>
        <taxon>Araneae</taxon>
        <taxon>Araneomorphae</taxon>
        <taxon>Entelegynae</taxon>
        <taxon>Araneoidea</taxon>
        <taxon>Araneidae</taxon>
        <taxon>Araneus</taxon>
    </lineage>
</organism>